<dbReference type="InterPro" id="IPR011008">
    <property type="entry name" value="Dimeric_a/b-barrel"/>
</dbReference>
<keyword evidence="1" id="KW-0805">Transcription regulation</keyword>
<proteinExistence type="predicted"/>
<dbReference type="Gene3D" id="1.10.10.10">
    <property type="entry name" value="Winged helix-like DNA-binding domain superfamily/Winged helix DNA-binding domain"/>
    <property type="match status" value="2"/>
</dbReference>
<evidence type="ECO:0000313" key="5">
    <source>
        <dbReference type="EMBL" id="RLV75962.1"/>
    </source>
</evidence>
<evidence type="ECO:0000313" key="6">
    <source>
        <dbReference type="Proteomes" id="UP000281594"/>
    </source>
</evidence>
<dbReference type="AlphaFoldDB" id="A0A3L8RA79"/>
<dbReference type="InterPro" id="IPR000485">
    <property type="entry name" value="AsnC-type_HTH_dom"/>
</dbReference>
<name>A0A3L8RA79_STRRN</name>
<dbReference type="GO" id="GO:0005829">
    <property type="term" value="C:cytosol"/>
    <property type="evidence" value="ECO:0007669"/>
    <property type="project" value="TreeGrafter"/>
</dbReference>
<protein>
    <submittedName>
        <fullName evidence="5">AsnC family transcriptional regulator</fullName>
    </submittedName>
</protein>
<dbReference type="PANTHER" id="PTHR30154:SF34">
    <property type="entry name" value="TRANSCRIPTIONAL REGULATOR AZLB"/>
    <property type="match status" value="1"/>
</dbReference>
<dbReference type="InterPro" id="IPR036390">
    <property type="entry name" value="WH_DNA-bd_sf"/>
</dbReference>
<organism evidence="5 6">
    <name type="scientific">Streptomyces rapamycinicus (strain ATCC 29253 / DSM 41530 / NRRL 5491 / AYB-994)</name>
    <name type="common">Streptomyces hygroscopicus (strain ATCC 29253)</name>
    <dbReference type="NCBI Taxonomy" id="1343740"/>
    <lineage>
        <taxon>Bacteria</taxon>
        <taxon>Bacillati</taxon>
        <taxon>Actinomycetota</taxon>
        <taxon>Actinomycetes</taxon>
        <taxon>Kitasatosporales</taxon>
        <taxon>Streptomycetaceae</taxon>
        <taxon>Streptomyces</taxon>
        <taxon>Streptomyces violaceusniger group</taxon>
    </lineage>
</organism>
<dbReference type="SMART" id="SM00344">
    <property type="entry name" value="HTH_ASNC"/>
    <property type="match status" value="2"/>
</dbReference>
<dbReference type="SUPFAM" id="SSF46785">
    <property type="entry name" value="Winged helix' DNA-binding domain"/>
    <property type="match status" value="2"/>
</dbReference>
<evidence type="ECO:0000256" key="1">
    <source>
        <dbReference type="ARBA" id="ARBA00023015"/>
    </source>
</evidence>
<dbReference type="Proteomes" id="UP000281594">
    <property type="component" value="Unassembled WGS sequence"/>
</dbReference>
<comment type="caution">
    <text evidence="5">The sequence shown here is derived from an EMBL/GenBank/DDBJ whole genome shotgun (WGS) entry which is preliminary data.</text>
</comment>
<dbReference type="PRINTS" id="PR00033">
    <property type="entry name" value="HTHASNC"/>
</dbReference>
<evidence type="ECO:0000256" key="3">
    <source>
        <dbReference type="ARBA" id="ARBA00023163"/>
    </source>
</evidence>
<dbReference type="GO" id="GO:0043200">
    <property type="term" value="P:response to amino acid"/>
    <property type="evidence" value="ECO:0007669"/>
    <property type="project" value="TreeGrafter"/>
</dbReference>
<dbReference type="STRING" id="1343740.M271_01585"/>
<dbReference type="SUPFAM" id="SSF54909">
    <property type="entry name" value="Dimeric alpha+beta barrel"/>
    <property type="match status" value="2"/>
</dbReference>
<accession>A0A3L8RA79</accession>
<evidence type="ECO:0000256" key="2">
    <source>
        <dbReference type="ARBA" id="ARBA00023125"/>
    </source>
</evidence>
<feature type="domain" description="HTH asnC-type" evidence="4">
    <location>
        <begin position="22"/>
        <end position="63"/>
    </location>
</feature>
<dbReference type="Gene3D" id="3.30.70.920">
    <property type="match status" value="2"/>
</dbReference>
<evidence type="ECO:0000259" key="4">
    <source>
        <dbReference type="Pfam" id="PF13404"/>
    </source>
</evidence>
<dbReference type="EMBL" id="QYCY01000002">
    <property type="protein sequence ID" value="RLV75962.1"/>
    <property type="molecule type" value="Genomic_DNA"/>
</dbReference>
<sequence length="347" mass="37806">MTSGKALISVRPMTHQAPVDTIDDLDRRVIAALQLNGRAPWSAVARWVGTSETTAQRRYKALRERGVLRVVGSLELDRTREGSSMLVRVQARPGRGLDLADQLAVSPDVRFLAVVTGAADLIVDFVARDNEEMMRMLFTDLPGADLITSTEAVAVIRAFTSASMWDTGLLPAEAAADLRPASLASSCDRGDWDEAPKALTGLEQEVAAALKEDGRAQVSTLARSLGHTESGVARAMDRLICRGILQFRTLVEPTLLGYDAEFMVWLSIEPDRLDAAGRQLARHPGTKFLGAATGRFNLVGHMVLPRRTDLLRYTSDIIGALPGLIASDVTLHLATLKYSWHRMVRAV</sequence>
<reference evidence="5 6" key="1">
    <citation type="journal article" date="2018" name="J. Biol. Chem.">
        <title>Discovery of the actinoplanic acid pathway in Streptomyces rapamycinicus reveals a genetically conserved synergism with rapamycin.</title>
        <authorList>
            <person name="Mrak P."/>
            <person name="Krastel P."/>
            <person name="Pivk Lukancic P."/>
            <person name="Tao J."/>
            <person name="Pistorius D."/>
            <person name="Moore C.M."/>
        </authorList>
    </citation>
    <scope>NUCLEOTIDE SEQUENCE [LARGE SCALE GENOMIC DNA]</scope>
    <source>
        <strain evidence="5 6">NRRL 5491</strain>
    </source>
</reference>
<dbReference type="InterPro" id="IPR019888">
    <property type="entry name" value="Tscrpt_reg_AsnC-like"/>
</dbReference>
<keyword evidence="3" id="KW-0804">Transcription</keyword>
<dbReference type="InterPro" id="IPR036388">
    <property type="entry name" value="WH-like_DNA-bd_sf"/>
</dbReference>
<dbReference type="GO" id="GO:0043565">
    <property type="term" value="F:sequence-specific DNA binding"/>
    <property type="evidence" value="ECO:0007669"/>
    <property type="project" value="InterPro"/>
</dbReference>
<keyword evidence="2" id="KW-0238">DNA-binding</keyword>
<dbReference type="PANTHER" id="PTHR30154">
    <property type="entry name" value="LEUCINE-RESPONSIVE REGULATORY PROTEIN"/>
    <property type="match status" value="1"/>
</dbReference>
<gene>
    <name evidence="5" type="ORF">D3C57_142090</name>
</gene>
<dbReference type="Pfam" id="PF13404">
    <property type="entry name" value="HTH_AsnC-type"/>
    <property type="match status" value="1"/>
</dbReference>